<dbReference type="GO" id="GO:0030203">
    <property type="term" value="P:glycosaminoglycan metabolic process"/>
    <property type="evidence" value="ECO:0007669"/>
    <property type="project" value="TreeGrafter"/>
</dbReference>
<evidence type="ECO:0000313" key="8">
    <source>
        <dbReference type="EMBL" id="KGI22885.1"/>
    </source>
</evidence>
<dbReference type="GO" id="GO:0004563">
    <property type="term" value="F:beta-N-acetylhexosaminidase activity"/>
    <property type="evidence" value="ECO:0007669"/>
    <property type="project" value="UniProtKB-EC"/>
</dbReference>
<name>A0A098YT62_9BACT</name>
<organism evidence="8 9">
    <name type="scientific">Hoylesella timonensis S9-PR14</name>
    <dbReference type="NCBI Taxonomy" id="1401062"/>
    <lineage>
        <taxon>Bacteria</taxon>
        <taxon>Pseudomonadati</taxon>
        <taxon>Bacteroidota</taxon>
        <taxon>Bacteroidia</taxon>
        <taxon>Bacteroidales</taxon>
        <taxon>Prevotellaceae</taxon>
        <taxon>Hoylesella</taxon>
    </lineage>
</organism>
<keyword evidence="5" id="KW-0326">Glycosidase</keyword>
<dbReference type="Gene3D" id="3.20.20.80">
    <property type="entry name" value="Glycosidases"/>
    <property type="match status" value="1"/>
</dbReference>
<evidence type="ECO:0000256" key="5">
    <source>
        <dbReference type="ARBA" id="ARBA00023295"/>
    </source>
</evidence>
<feature type="domain" description="Glycoside hydrolase family 20 catalytic" evidence="6">
    <location>
        <begin position="150"/>
        <end position="260"/>
    </location>
</feature>
<dbReference type="GO" id="GO:0005975">
    <property type="term" value="P:carbohydrate metabolic process"/>
    <property type="evidence" value="ECO:0007669"/>
    <property type="project" value="InterPro"/>
</dbReference>
<dbReference type="InterPro" id="IPR017853">
    <property type="entry name" value="GH"/>
</dbReference>
<dbReference type="OrthoDB" id="1090159at2"/>
<dbReference type="AlphaFoldDB" id="A0A098YT62"/>
<dbReference type="GO" id="GO:0016020">
    <property type="term" value="C:membrane"/>
    <property type="evidence" value="ECO:0007669"/>
    <property type="project" value="TreeGrafter"/>
</dbReference>
<dbReference type="Gene3D" id="3.30.379.10">
    <property type="entry name" value="Chitobiase/beta-hexosaminidase domain 2-like"/>
    <property type="match status" value="1"/>
</dbReference>
<dbReference type="PANTHER" id="PTHR22600:SF57">
    <property type="entry name" value="BETA-N-ACETYLHEXOSAMINIDASE"/>
    <property type="match status" value="1"/>
</dbReference>
<dbReference type="InterPro" id="IPR025705">
    <property type="entry name" value="Beta_hexosaminidase_sua/sub"/>
</dbReference>
<evidence type="ECO:0000259" key="7">
    <source>
        <dbReference type="Pfam" id="PF02838"/>
    </source>
</evidence>
<evidence type="ECO:0000256" key="1">
    <source>
        <dbReference type="ARBA" id="ARBA00001231"/>
    </source>
</evidence>
<dbReference type="SUPFAM" id="SSF55545">
    <property type="entry name" value="beta-N-acetylhexosaminidase-like domain"/>
    <property type="match status" value="1"/>
</dbReference>
<evidence type="ECO:0000259" key="6">
    <source>
        <dbReference type="Pfam" id="PF00728"/>
    </source>
</evidence>
<dbReference type="InterPro" id="IPR029018">
    <property type="entry name" value="Hex-like_dom2"/>
</dbReference>
<dbReference type="PRINTS" id="PR00738">
    <property type="entry name" value="GLHYDRLASE20"/>
</dbReference>
<protein>
    <recommendedName>
        <fullName evidence="3">beta-N-acetylhexosaminidase</fullName>
        <ecNumber evidence="3">3.2.1.52</ecNumber>
    </recommendedName>
</protein>
<dbReference type="EMBL" id="JRPQ01000046">
    <property type="protein sequence ID" value="KGI22885.1"/>
    <property type="molecule type" value="Genomic_DNA"/>
</dbReference>
<keyword evidence="4 8" id="KW-0378">Hydrolase</keyword>
<evidence type="ECO:0000313" key="9">
    <source>
        <dbReference type="Proteomes" id="UP000029723"/>
    </source>
</evidence>
<proteinExistence type="inferred from homology"/>
<comment type="catalytic activity">
    <reaction evidence="1">
        <text>Hydrolysis of terminal non-reducing N-acetyl-D-hexosamine residues in N-acetyl-beta-D-hexosaminides.</text>
        <dbReference type="EC" id="3.2.1.52"/>
    </reaction>
</comment>
<evidence type="ECO:0000256" key="3">
    <source>
        <dbReference type="ARBA" id="ARBA00012663"/>
    </source>
</evidence>
<gene>
    <name evidence="8" type="ORF">HMPREF9304_01920</name>
</gene>
<comment type="similarity">
    <text evidence="2">Belongs to the glycosyl hydrolase 20 family.</text>
</comment>
<accession>A0A098YT62</accession>
<reference evidence="8 9" key="1">
    <citation type="submission" date="2014-07" db="EMBL/GenBank/DDBJ databases">
        <authorList>
            <person name="McCorrison J."/>
            <person name="Sanka R."/>
            <person name="Torralba M."/>
            <person name="Gillis M."/>
            <person name="Haft D.H."/>
            <person name="Methe B."/>
            <person name="Sutton G."/>
            <person name="Nelson K.E."/>
        </authorList>
    </citation>
    <scope>NUCLEOTIDE SEQUENCE [LARGE SCALE GENOMIC DNA]</scope>
    <source>
        <strain evidence="8 9">S9-PR14</strain>
    </source>
</reference>
<dbReference type="Proteomes" id="UP000029723">
    <property type="component" value="Unassembled WGS sequence"/>
</dbReference>
<comment type="caution">
    <text evidence="8">The sequence shown here is derived from an EMBL/GenBank/DDBJ whole genome shotgun (WGS) entry which is preliminary data.</text>
</comment>
<sequence length="661" mass="75467">MKRFILLLLTFVITSNTMDAKFKDLLPRAKFAKKLNAKGFRLSRAIQITDSSNTLILKEFFTEHGCTIKPNARAKVVVNLTDRIEGTEDYHLAGYENEAYRLTIYPSTIEIKAVSRVGVIRATQTLEMLAEGYGSTPCLEAVDIIDYPAFKLRGFMHDVGRSFISIDELKKQIRLLAHFKVNTFHWHLTENQAWRFEVKAFPQLTASSAMTRFPGQYYTQQQCRDLESYAMRYGVKIIPEIDMPGHSEAFVRAMGHSMQTDQGVAELKIILKELVECFPHAPYIHIGGDEQPITYSDFLQTMTNWVRKLGKKAVVWIPNQAGFAQADMVQLWSTAGRLVANIPNIDCRYNYINHFDVFADIVGIYKSNIYYQQKGSPEVAGEICATWNDHKIDGERNILKYNNFYASVIASASRAWQGGGKQYIEQGGTILPNTGDELEDFSDWEKRFLFHKHRCLRNEPIPYVRQTNVRWAIASSLSDNQPIDEQVVTGAGIYLNHTWRKTVPAIYDDKNSNDTAYVWTYVYSPKRQTAGALVELQNYSRSEQDVAPEDGKWDRKGSVIYWNDKELLPPLWTHAGKRVANETPMGNENLTARSPLILQLHKGWNKVVMVLPNTDADGIRLDKWMFTFVITNKQGTKALSGIKYNPHKGGNMDNHLLPVRH</sequence>
<evidence type="ECO:0000256" key="4">
    <source>
        <dbReference type="ARBA" id="ARBA00022801"/>
    </source>
</evidence>
<dbReference type="EC" id="3.2.1.52" evidence="3"/>
<dbReference type="InterPro" id="IPR015882">
    <property type="entry name" value="HEX_bac_N"/>
</dbReference>
<dbReference type="Pfam" id="PF00728">
    <property type="entry name" value="Glyco_hydro_20"/>
    <property type="match status" value="1"/>
</dbReference>
<dbReference type="RefSeq" id="WP_036926117.1">
    <property type="nucleotide sequence ID" value="NZ_JRPQ01000046.1"/>
</dbReference>
<dbReference type="SUPFAM" id="SSF51445">
    <property type="entry name" value="(Trans)glycosidases"/>
    <property type="match status" value="1"/>
</dbReference>
<evidence type="ECO:0000256" key="2">
    <source>
        <dbReference type="ARBA" id="ARBA00006285"/>
    </source>
</evidence>
<dbReference type="InterPro" id="IPR015883">
    <property type="entry name" value="Glyco_hydro_20_cat"/>
</dbReference>
<dbReference type="PANTHER" id="PTHR22600">
    <property type="entry name" value="BETA-HEXOSAMINIDASE"/>
    <property type="match status" value="1"/>
</dbReference>
<dbReference type="Pfam" id="PF02838">
    <property type="entry name" value="Glyco_hydro_20b"/>
    <property type="match status" value="1"/>
</dbReference>
<feature type="domain" description="Beta-hexosaminidase bacterial type N-terminal" evidence="7">
    <location>
        <begin position="60"/>
        <end position="143"/>
    </location>
</feature>